<dbReference type="GO" id="GO:0008171">
    <property type="term" value="F:O-methyltransferase activity"/>
    <property type="evidence" value="ECO:0007669"/>
    <property type="project" value="TreeGrafter"/>
</dbReference>
<dbReference type="InterPro" id="IPR053188">
    <property type="entry name" value="FkbM_Methyltransferase"/>
</dbReference>
<sequence length="274" mass="31003">MNQNTDYKHIPTDLLGVAAERNPMANLDPMLCGYQILFDKFNIPKTGVVHLGGHIGQELPMYAALGFQNVVMVEPLEEEYQILEDRISKYNQVFENVGNFLGEKSLMKAHAVRCAVSDTTGTISFYKTGVTSLSSMSKPIAQGFSTMWDSFGAYMPWYQRLIYRVKRRRAVSYQEVVVPCKTLDQVIAELPNSWKANDFSYLRMNVQGAELKALKGADKFLQSVSVVDLETNIESRYEDNPTRQEFDSFLDTYGFVAAFSYSLGPMGNIIYVKK</sequence>
<reference evidence="2" key="1">
    <citation type="submission" date="2024-05" db="EMBL/GenBank/DDBJ databases">
        <authorList>
            <person name="Kim S."/>
            <person name="Heo J."/>
            <person name="Choi H."/>
            <person name="Choi Y."/>
            <person name="Kwon S.-W."/>
            <person name="Kim Y."/>
        </authorList>
    </citation>
    <scope>NUCLEOTIDE SEQUENCE</scope>
    <source>
        <strain evidence="2">KACC 23697</strain>
    </source>
</reference>
<proteinExistence type="predicted"/>
<evidence type="ECO:0000259" key="1">
    <source>
        <dbReference type="Pfam" id="PF05050"/>
    </source>
</evidence>
<keyword evidence="2" id="KW-0808">Transferase</keyword>
<dbReference type="InterPro" id="IPR006342">
    <property type="entry name" value="FkbM_mtfrase"/>
</dbReference>
<protein>
    <submittedName>
        <fullName evidence="2">FkbM family methyltransferase</fullName>
    </submittedName>
</protein>
<organism evidence="2">
    <name type="scientific">Pedobacter sp. KACC 23697</name>
    <dbReference type="NCBI Taxonomy" id="3149230"/>
    <lineage>
        <taxon>Bacteria</taxon>
        <taxon>Pseudomonadati</taxon>
        <taxon>Bacteroidota</taxon>
        <taxon>Sphingobacteriia</taxon>
        <taxon>Sphingobacteriales</taxon>
        <taxon>Sphingobacteriaceae</taxon>
        <taxon>Pedobacter</taxon>
    </lineage>
</organism>
<dbReference type="GO" id="GO:0032259">
    <property type="term" value="P:methylation"/>
    <property type="evidence" value="ECO:0007669"/>
    <property type="project" value="UniProtKB-KW"/>
</dbReference>
<dbReference type="EMBL" id="CP157485">
    <property type="protein sequence ID" value="XBO47400.1"/>
    <property type="molecule type" value="Genomic_DNA"/>
</dbReference>
<dbReference type="Gene3D" id="3.40.50.150">
    <property type="entry name" value="Vaccinia Virus protein VP39"/>
    <property type="match status" value="1"/>
</dbReference>
<dbReference type="NCBIfam" id="TIGR01444">
    <property type="entry name" value="fkbM_fam"/>
    <property type="match status" value="1"/>
</dbReference>
<dbReference type="AlphaFoldDB" id="A0AAU7K469"/>
<evidence type="ECO:0000313" key="2">
    <source>
        <dbReference type="EMBL" id="XBO47400.1"/>
    </source>
</evidence>
<feature type="domain" description="Methyltransferase FkbM" evidence="1">
    <location>
        <begin position="52"/>
        <end position="255"/>
    </location>
</feature>
<name>A0AAU7K469_9SPHI</name>
<dbReference type="PANTHER" id="PTHR36973">
    <property type="entry name" value="SLL1456 PROTEIN-RELATED"/>
    <property type="match status" value="1"/>
</dbReference>
<gene>
    <name evidence="2" type="ORF">ABEG20_19100</name>
</gene>
<dbReference type="RefSeq" id="WP_406824837.1">
    <property type="nucleotide sequence ID" value="NZ_CP157485.1"/>
</dbReference>
<dbReference type="SUPFAM" id="SSF53335">
    <property type="entry name" value="S-adenosyl-L-methionine-dependent methyltransferases"/>
    <property type="match status" value="1"/>
</dbReference>
<dbReference type="Pfam" id="PF05050">
    <property type="entry name" value="Methyltransf_21"/>
    <property type="match status" value="1"/>
</dbReference>
<dbReference type="InterPro" id="IPR029063">
    <property type="entry name" value="SAM-dependent_MTases_sf"/>
</dbReference>
<accession>A0AAU7K469</accession>
<dbReference type="PANTHER" id="PTHR36973:SF4">
    <property type="entry name" value="NODULATION PROTEIN"/>
    <property type="match status" value="1"/>
</dbReference>
<keyword evidence="2" id="KW-0489">Methyltransferase</keyword>